<accession>A0A1N7MM40</accession>
<dbReference type="Proteomes" id="UP000186684">
    <property type="component" value="Unassembled WGS sequence"/>
</dbReference>
<gene>
    <name evidence="1" type="ORF">SAMN05421759_1051</name>
</gene>
<organism evidence="1 2">
    <name type="scientific">Roseivivax lentus</name>
    <dbReference type="NCBI Taxonomy" id="633194"/>
    <lineage>
        <taxon>Bacteria</taxon>
        <taxon>Pseudomonadati</taxon>
        <taxon>Pseudomonadota</taxon>
        <taxon>Alphaproteobacteria</taxon>
        <taxon>Rhodobacterales</taxon>
        <taxon>Roseobacteraceae</taxon>
        <taxon>Roseivivax</taxon>
    </lineage>
</organism>
<protein>
    <submittedName>
        <fullName evidence="1">Uncharacterized protein</fullName>
    </submittedName>
</protein>
<proteinExistence type="predicted"/>
<name>A0A1N7MM40_9RHOB</name>
<sequence length="224" mass="23551">MTAKYFGKGAFGVEEDHEMRHATKRLVIGMAFALAGNMVLAAEQEAIDGCIDQLRLVGGPDGQTGTVISSEFSEAATLVMLRDGGGTVWRCLAYSDGTVEELAVTDAADDDGGAIAGSMEDAGPVRVSFPTGSSGTEFRDSLAPGEAKQYVLGAAAEQDLYVRVAADGSALDYQILNPDGSALLDRVSADLEYRGQLWQSGDHTVEVINRTSTGQAYSVIFGIE</sequence>
<evidence type="ECO:0000313" key="1">
    <source>
        <dbReference type="EMBL" id="SIS87235.1"/>
    </source>
</evidence>
<dbReference type="AlphaFoldDB" id="A0A1N7MM40"/>
<evidence type="ECO:0000313" key="2">
    <source>
        <dbReference type="Proteomes" id="UP000186684"/>
    </source>
</evidence>
<keyword evidence="2" id="KW-1185">Reference proteome</keyword>
<dbReference type="OrthoDB" id="964913at2"/>
<dbReference type="RefSeq" id="WP_143526147.1">
    <property type="nucleotide sequence ID" value="NZ_FTOQ01000005.1"/>
</dbReference>
<dbReference type="EMBL" id="FTOQ01000005">
    <property type="protein sequence ID" value="SIS87235.1"/>
    <property type="molecule type" value="Genomic_DNA"/>
</dbReference>
<dbReference type="Gene3D" id="2.60.120.380">
    <property type="match status" value="1"/>
</dbReference>
<dbReference type="STRING" id="633194.SAMN05421759_1051"/>
<reference evidence="2" key="1">
    <citation type="submission" date="2017-01" db="EMBL/GenBank/DDBJ databases">
        <authorList>
            <person name="Varghese N."/>
            <person name="Submissions S."/>
        </authorList>
    </citation>
    <scope>NUCLEOTIDE SEQUENCE [LARGE SCALE GENOMIC DNA]</scope>
    <source>
        <strain evidence="2">DSM 29430</strain>
    </source>
</reference>